<dbReference type="Gene3D" id="3.40.390.10">
    <property type="entry name" value="Collagenase (Catalytic Domain)"/>
    <property type="match status" value="1"/>
</dbReference>
<reference evidence="12" key="2">
    <citation type="journal article" date="2019" name="IMA Fungus">
        <title>Genome sequencing and comparison of five Tilletia species to identify candidate genes for the detection of regulated species infecting wheat.</title>
        <authorList>
            <person name="Nguyen H.D.T."/>
            <person name="Sultana T."/>
            <person name="Kesanakurti P."/>
            <person name="Hambleton S."/>
        </authorList>
    </citation>
    <scope>NUCLEOTIDE SEQUENCE</scope>
    <source>
        <strain evidence="12">DAOMC 238032</strain>
    </source>
</reference>
<evidence type="ECO:0000256" key="9">
    <source>
        <dbReference type="SAM" id="SignalP"/>
    </source>
</evidence>
<name>A0A177VEP7_9BASI</name>
<evidence type="ECO:0000313" key="14">
    <source>
        <dbReference type="Proteomes" id="UP000836402"/>
    </source>
</evidence>
<sequence>MKFTVFASVLMLGAASALADSVQGRFPARKCGTAHVDAAAEAKNQQLIKAYSQQAVQASYKRTVPVYWHTITDGSKGSLSSSQIQSQIDVLNTDFAKAGYSFHLVGSDSTLNPDWFHSANISTSQEVAMKASLHRGGANALNIYTVHTNKAIGWGTLPSDYSSAPSYDGIVINHGTLPGGPWPPAGLGRTATHEVGHWLGLYHVFDGGCTGNGDFVDDTPAQATQTEGCPSFQDSCPGGGVDSIHNFMDYSDDACVNQFTKGQIMRMHAMSRAYRGI</sequence>
<proteinExistence type="inferred from homology"/>
<dbReference type="EMBL" id="LWDD02000152">
    <property type="protein sequence ID" value="KAE8263331.1"/>
    <property type="molecule type" value="Genomic_DNA"/>
</dbReference>
<keyword evidence="2" id="KW-0645">Protease</keyword>
<gene>
    <name evidence="12" type="ORF">A4X03_0g1766</name>
    <name evidence="11" type="ORF">JKIAZH3_G2456</name>
</gene>
<protein>
    <recommendedName>
        <fullName evidence="10">Peptidase M43 pregnancy-associated plasma-A domain-containing protein</fullName>
    </recommendedName>
</protein>
<dbReference type="SUPFAM" id="SSF55486">
    <property type="entry name" value="Metalloproteases ('zincins'), catalytic domain"/>
    <property type="match status" value="1"/>
</dbReference>
<feature type="domain" description="Peptidase M43 pregnancy-associated plasma-A" evidence="10">
    <location>
        <begin position="189"/>
        <end position="269"/>
    </location>
</feature>
<keyword evidence="7" id="KW-0482">Metalloprotease</keyword>
<evidence type="ECO:0000256" key="1">
    <source>
        <dbReference type="ARBA" id="ARBA00008721"/>
    </source>
</evidence>
<dbReference type="GO" id="GO:0008237">
    <property type="term" value="F:metallopeptidase activity"/>
    <property type="evidence" value="ECO:0007669"/>
    <property type="project" value="UniProtKB-KW"/>
</dbReference>
<evidence type="ECO:0000256" key="5">
    <source>
        <dbReference type="ARBA" id="ARBA00022801"/>
    </source>
</evidence>
<feature type="chain" id="PRO_5044550319" description="Peptidase M43 pregnancy-associated plasma-A domain-containing protein" evidence="9">
    <location>
        <begin position="20"/>
        <end position="277"/>
    </location>
</feature>
<dbReference type="GO" id="GO:0046872">
    <property type="term" value="F:metal ion binding"/>
    <property type="evidence" value="ECO:0007669"/>
    <property type="project" value="UniProtKB-KW"/>
</dbReference>
<evidence type="ECO:0000313" key="13">
    <source>
        <dbReference type="Proteomes" id="UP000077671"/>
    </source>
</evidence>
<dbReference type="PANTHER" id="PTHR47466">
    <property type="match status" value="1"/>
</dbReference>
<evidence type="ECO:0000256" key="2">
    <source>
        <dbReference type="ARBA" id="ARBA00022670"/>
    </source>
</evidence>
<keyword evidence="5" id="KW-0378">Hydrolase</keyword>
<dbReference type="Pfam" id="PF05572">
    <property type="entry name" value="Peptidase_M43"/>
    <property type="match status" value="1"/>
</dbReference>
<dbReference type="InterPro" id="IPR008754">
    <property type="entry name" value="Peptidase_M43"/>
</dbReference>
<feature type="signal peptide" evidence="9">
    <location>
        <begin position="1"/>
        <end position="19"/>
    </location>
</feature>
<dbReference type="EMBL" id="CAJHJG010005119">
    <property type="protein sequence ID" value="CAD6947687.1"/>
    <property type="molecule type" value="Genomic_DNA"/>
</dbReference>
<keyword evidence="3" id="KW-0479">Metal-binding</keyword>
<dbReference type="AlphaFoldDB" id="A0A177VEP7"/>
<organism evidence="12 13">
    <name type="scientific">Tilletia caries</name>
    <name type="common">wheat bunt fungus</name>
    <dbReference type="NCBI Taxonomy" id="13290"/>
    <lineage>
        <taxon>Eukaryota</taxon>
        <taxon>Fungi</taxon>
        <taxon>Dikarya</taxon>
        <taxon>Basidiomycota</taxon>
        <taxon>Ustilaginomycotina</taxon>
        <taxon>Exobasidiomycetes</taxon>
        <taxon>Tilletiales</taxon>
        <taxon>Tilletiaceae</taxon>
        <taxon>Tilletia</taxon>
    </lineage>
</organism>
<evidence type="ECO:0000256" key="3">
    <source>
        <dbReference type="ARBA" id="ARBA00022723"/>
    </source>
</evidence>
<comment type="caution">
    <text evidence="12">The sequence shown here is derived from an EMBL/GenBank/DDBJ whole genome shotgun (WGS) entry which is preliminary data.</text>
</comment>
<dbReference type="CDD" id="cd04275">
    <property type="entry name" value="ZnMc_pappalysin_like"/>
    <property type="match status" value="1"/>
</dbReference>
<evidence type="ECO:0000256" key="4">
    <source>
        <dbReference type="ARBA" id="ARBA00022729"/>
    </source>
</evidence>
<evidence type="ECO:0000256" key="6">
    <source>
        <dbReference type="ARBA" id="ARBA00022833"/>
    </source>
</evidence>
<dbReference type="GO" id="GO:0006508">
    <property type="term" value="P:proteolysis"/>
    <property type="evidence" value="ECO:0007669"/>
    <property type="project" value="UniProtKB-KW"/>
</dbReference>
<dbReference type="InterPro" id="IPR024079">
    <property type="entry name" value="MetalloPept_cat_dom_sf"/>
</dbReference>
<evidence type="ECO:0000256" key="8">
    <source>
        <dbReference type="ARBA" id="ARBA00023157"/>
    </source>
</evidence>
<keyword evidence="6" id="KW-0862">Zinc</keyword>
<keyword evidence="4 9" id="KW-0732">Signal</keyword>
<reference evidence="12" key="1">
    <citation type="submission" date="2016-04" db="EMBL/GenBank/DDBJ databases">
        <authorList>
            <person name="Nguyen H.D."/>
            <person name="Kesanakurti P."/>
            <person name="Cullis J."/>
            <person name="Levesque C.A."/>
            <person name="Hambleton S."/>
        </authorList>
    </citation>
    <scope>NUCLEOTIDE SEQUENCE</scope>
    <source>
        <strain evidence="12">DAOMC 238032</strain>
    </source>
</reference>
<evidence type="ECO:0000313" key="11">
    <source>
        <dbReference type="EMBL" id="CAD6947687.1"/>
    </source>
</evidence>
<comment type="similarity">
    <text evidence="1">Belongs to the peptidase M43B family.</text>
</comment>
<keyword evidence="14" id="KW-1185">Reference proteome</keyword>
<dbReference type="PANTHER" id="PTHR47466:SF1">
    <property type="entry name" value="METALLOPROTEASE MEP1 (AFU_ORTHOLOGUE AFUA_1G07730)-RELATED"/>
    <property type="match status" value="1"/>
</dbReference>
<evidence type="ECO:0000256" key="7">
    <source>
        <dbReference type="ARBA" id="ARBA00023049"/>
    </source>
</evidence>
<dbReference type="Proteomes" id="UP000077671">
    <property type="component" value="Unassembled WGS sequence"/>
</dbReference>
<evidence type="ECO:0000259" key="10">
    <source>
        <dbReference type="Pfam" id="PF05572"/>
    </source>
</evidence>
<keyword evidence="8" id="KW-1015">Disulfide bond</keyword>
<dbReference type="Proteomes" id="UP000836402">
    <property type="component" value="Unassembled WGS sequence"/>
</dbReference>
<accession>A0A177VEP7</accession>
<evidence type="ECO:0000313" key="12">
    <source>
        <dbReference type="EMBL" id="KAE8263331.1"/>
    </source>
</evidence>
<reference evidence="11" key="3">
    <citation type="submission" date="2020-10" db="EMBL/GenBank/DDBJ databases">
        <authorList>
            <person name="Sedaghatjoo S."/>
        </authorList>
    </citation>
    <scope>NUCLEOTIDE SEQUENCE</scope>
    <source>
        <strain evidence="11">AZH3</strain>
    </source>
</reference>